<gene>
    <name evidence="1" type="ORF">KC19_VG000200</name>
</gene>
<accession>A0A8T0HKH6</accession>
<evidence type="ECO:0000313" key="2">
    <source>
        <dbReference type="Proteomes" id="UP000822688"/>
    </source>
</evidence>
<comment type="caution">
    <text evidence="1">The sequence shown here is derived from an EMBL/GenBank/DDBJ whole genome shotgun (WGS) entry which is preliminary data.</text>
</comment>
<keyword evidence="2" id="KW-1185">Reference proteome</keyword>
<organism evidence="1 2">
    <name type="scientific">Ceratodon purpureus</name>
    <name type="common">Fire moss</name>
    <name type="synonym">Dicranum purpureum</name>
    <dbReference type="NCBI Taxonomy" id="3225"/>
    <lineage>
        <taxon>Eukaryota</taxon>
        <taxon>Viridiplantae</taxon>
        <taxon>Streptophyta</taxon>
        <taxon>Embryophyta</taxon>
        <taxon>Bryophyta</taxon>
        <taxon>Bryophytina</taxon>
        <taxon>Bryopsida</taxon>
        <taxon>Dicranidae</taxon>
        <taxon>Pseudoditrichales</taxon>
        <taxon>Ditrichaceae</taxon>
        <taxon>Ceratodon</taxon>
    </lineage>
</organism>
<protein>
    <submittedName>
        <fullName evidence="1">Uncharacterized protein</fullName>
    </submittedName>
</protein>
<dbReference type="Proteomes" id="UP000822688">
    <property type="component" value="Chromosome V"/>
</dbReference>
<proteinExistence type="predicted"/>
<name>A0A8T0HKH6_CERPU</name>
<evidence type="ECO:0000313" key="1">
    <source>
        <dbReference type="EMBL" id="KAG0571302.1"/>
    </source>
</evidence>
<dbReference type="EMBL" id="CM026426">
    <property type="protein sequence ID" value="KAG0571302.1"/>
    <property type="molecule type" value="Genomic_DNA"/>
</dbReference>
<reference evidence="1" key="1">
    <citation type="submission" date="2020-06" db="EMBL/GenBank/DDBJ databases">
        <title>WGS assembly of Ceratodon purpureus strain R40.</title>
        <authorList>
            <person name="Carey S.B."/>
            <person name="Jenkins J."/>
            <person name="Shu S."/>
            <person name="Lovell J.T."/>
            <person name="Sreedasyam A."/>
            <person name="Maumus F."/>
            <person name="Tiley G.P."/>
            <person name="Fernandez-Pozo N."/>
            <person name="Barry K."/>
            <person name="Chen C."/>
            <person name="Wang M."/>
            <person name="Lipzen A."/>
            <person name="Daum C."/>
            <person name="Saski C.A."/>
            <person name="Payton A.C."/>
            <person name="Mcbreen J.C."/>
            <person name="Conrad R.E."/>
            <person name="Kollar L.M."/>
            <person name="Olsson S."/>
            <person name="Huttunen S."/>
            <person name="Landis J.B."/>
            <person name="Wickett N.J."/>
            <person name="Johnson M.G."/>
            <person name="Rensing S.A."/>
            <person name="Grimwood J."/>
            <person name="Schmutz J."/>
            <person name="Mcdaniel S.F."/>
        </authorList>
    </citation>
    <scope>NUCLEOTIDE SEQUENCE</scope>
    <source>
        <strain evidence="1">R40</strain>
    </source>
</reference>
<sequence>MQFLERVGLMFLKFGSHRGLSGVTKTTTSLVCRNLVLCLEAAEGVLEEYGESRTYCWTEGQPCASAGSTSKWRYDLGQLWGYCSCCSGILSSSCLHRRVSILYIVLARGSTPDLFLCDEPVNDDKGRPKTAITQCEKVLDLRIPEARCTLFKIREHLNHLHYYQRCRYQLRFLRSLSPFTHRWGKRGSPYEDAINLCFAETFCGGQRIRSLRPAGFTAASSSGLWSERDGCQDKRFHSRLNPEDVSSPCISRLHYIKILCHRPKVHKFTALRIANHFKGGLPKQRWLQGCCGERRINSRKR</sequence>
<dbReference type="AlphaFoldDB" id="A0A8T0HKH6"/>